<dbReference type="AlphaFoldDB" id="A0AAV7MJX3"/>
<feature type="region of interest" description="Disordered" evidence="1">
    <location>
        <begin position="1"/>
        <end position="74"/>
    </location>
</feature>
<evidence type="ECO:0000256" key="1">
    <source>
        <dbReference type="SAM" id="MobiDB-lite"/>
    </source>
</evidence>
<comment type="caution">
    <text evidence="2">The sequence shown here is derived from an EMBL/GenBank/DDBJ whole genome shotgun (WGS) entry which is preliminary data.</text>
</comment>
<proteinExistence type="predicted"/>
<accession>A0AAV7MJX3</accession>
<name>A0AAV7MJX3_PLEWA</name>
<dbReference type="Proteomes" id="UP001066276">
    <property type="component" value="Chromosome 9"/>
</dbReference>
<reference evidence="2" key="1">
    <citation type="journal article" date="2022" name="bioRxiv">
        <title>Sequencing and chromosome-scale assembly of the giantPleurodeles waltlgenome.</title>
        <authorList>
            <person name="Brown T."/>
            <person name="Elewa A."/>
            <person name="Iarovenko S."/>
            <person name="Subramanian E."/>
            <person name="Araus A.J."/>
            <person name="Petzold A."/>
            <person name="Susuki M."/>
            <person name="Suzuki K.-i.T."/>
            <person name="Hayashi T."/>
            <person name="Toyoda A."/>
            <person name="Oliveira C."/>
            <person name="Osipova E."/>
            <person name="Leigh N.D."/>
            <person name="Simon A."/>
            <person name="Yun M.H."/>
        </authorList>
    </citation>
    <scope>NUCLEOTIDE SEQUENCE</scope>
    <source>
        <strain evidence="2">20211129_DDA</strain>
        <tissue evidence="2">Liver</tissue>
    </source>
</reference>
<sequence length="74" mass="7843">MEATELDLGGAAGCSRKSSRPLLDPRPPGPLASWTVLDPRPTSAGTLLGPSRPRASWPPAPAAVGQQQWLRQCR</sequence>
<evidence type="ECO:0000313" key="3">
    <source>
        <dbReference type="Proteomes" id="UP001066276"/>
    </source>
</evidence>
<gene>
    <name evidence="2" type="ORF">NDU88_001233</name>
</gene>
<feature type="compositionally biased region" description="Polar residues" evidence="1">
    <location>
        <begin position="65"/>
        <end position="74"/>
    </location>
</feature>
<protein>
    <submittedName>
        <fullName evidence="2">Uncharacterized protein</fullName>
    </submittedName>
</protein>
<dbReference type="EMBL" id="JANPWB010000013">
    <property type="protein sequence ID" value="KAJ1103812.1"/>
    <property type="molecule type" value="Genomic_DNA"/>
</dbReference>
<keyword evidence="3" id="KW-1185">Reference proteome</keyword>
<evidence type="ECO:0000313" key="2">
    <source>
        <dbReference type="EMBL" id="KAJ1103812.1"/>
    </source>
</evidence>
<organism evidence="2 3">
    <name type="scientific">Pleurodeles waltl</name>
    <name type="common">Iberian ribbed newt</name>
    <dbReference type="NCBI Taxonomy" id="8319"/>
    <lineage>
        <taxon>Eukaryota</taxon>
        <taxon>Metazoa</taxon>
        <taxon>Chordata</taxon>
        <taxon>Craniata</taxon>
        <taxon>Vertebrata</taxon>
        <taxon>Euteleostomi</taxon>
        <taxon>Amphibia</taxon>
        <taxon>Batrachia</taxon>
        <taxon>Caudata</taxon>
        <taxon>Salamandroidea</taxon>
        <taxon>Salamandridae</taxon>
        <taxon>Pleurodelinae</taxon>
        <taxon>Pleurodeles</taxon>
    </lineage>
</organism>